<dbReference type="Proteomes" id="UP000028582">
    <property type="component" value="Unassembled WGS sequence"/>
</dbReference>
<comment type="caution">
    <text evidence="1">The sequence shown here is derived from an EMBL/GenBank/DDBJ whole genome shotgun (WGS) entry which is preliminary data.</text>
</comment>
<evidence type="ECO:0000313" key="2">
    <source>
        <dbReference type="Proteomes" id="UP000028582"/>
    </source>
</evidence>
<organism evidence="1 2">
    <name type="scientific">Phytophthora nicotianae P1976</name>
    <dbReference type="NCBI Taxonomy" id="1317066"/>
    <lineage>
        <taxon>Eukaryota</taxon>
        <taxon>Sar</taxon>
        <taxon>Stramenopiles</taxon>
        <taxon>Oomycota</taxon>
        <taxon>Peronosporomycetes</taxon>
        <taxon>Peronosporales</taxon>
        <taxon>Peronosporaceae</taxon>
        <taxon>Phytophthora</taxon>
    </lineage>
</organism>
<name>A0A080ZNS5_PHYNI</name>
<accession>A0A080ZNS5</accession>
<gene>
    <name evidence="1" type="ORF">F444_14861</name>
</gene>
<dbReference type="EMBL" id="ANJA01002724">
    <property type="protein sequence ID" value="ETO68286.1"/>
    <property type="molecule type" value="Genomic_DNA"/>
</dbReference>
<evidence type="ECO:0000313" key="1">
    <source>
        <dbReference type="EMBL" id="ETO68286.1"/>
    </source>
</evidence>
<dbReference type="OrthoDB" id="128454at2759"/>
<sequence>MAARTPEVKALVVDLSAPFSWTGSPSFYGVFGPAITWLLQINSPASVSNSEDVEPFFGFEWVDDHILIEHDINNRLALAEAALRHAMLAILGPRAINDKKFSQ</sequence>
<dbReference type="AlphaFoldDB" id="A0A080ZNS5"/>
<reference evidence="1 2" key="1">
    <citation type="submission" date="2013-11" db="EMBL/GenBank/DDBJ databases">
        <title>The Genome Sequence of Phytophthora parasitica P1976.</title>
        <authorList>
            <consortium name="The Broad Institute Genomics Platform"/>
            <person name="Russ C."/>
            <person name="Tyler B."/>
            <person name="Panabieres F."/>
            <person name="Shan W."/>
            <person name="Tripathy S."/>
            <person name="Grunwald N."/>
            <person name="Machado M."/>
            <person name="Johnson C.S."/>
            <person name="Walker B."/>
            <person name="Young S."/>
            <person name="Zeng Q."/>
            <person name="Gargeya S."/>
            <person name="Fitzgerald M."/>
            <person name="Haas B."/>
            <person name="Abouelleil A."/>
            <person name="Allen A.W."/>
            <person name="Alvarado L."/>
            <person name="Arachchi H.M."/>
            <person name="Berlin A.M."/>
            <person name="Chapman S.B."/>
            <person name="Gainer-Dewar J."/>
            <person name="Goldberg J."/>
            <person name="Griggs A."/>
            <person name="Gujja S."/>
            <person name="Hansen M."/>
            <person name="Howarth C."/>
            <person name="Imamovic A."/>
            <person name="Ireland A."/>
            <person name="Larimer J."/>
            <person name="McCowan C."/>
            <person name="Murphy C."/>
            <person name="Pearson M."/>
            <person name="Poon T.W."/>
            <person name="Priest M."/>
            <person name="Roberts A."/>
            <person name="Saif S."/>
            <person name="Shea T."/>
            <person name="Sisk P."/>
            <person name="Sykes S."/>
            <person name="Wortman J."/>
            <person name="Nusbaum C."/>
            <person name="Birren B."/>
        </authorList>
    </citation>
    <scope>NUCLEOTIDE SEQUENCE [LARGE SCALE GENOMIC DNA]</scope>
    <source>
        <strain evidence="1 2">P1976</strain>
    </source>
</reference>
<protein>
    <recommendedName>
        <fullName evidence="3">Reverse transcriptase domain-containing protein</fullName>
    </recommendedName>
</protein>
<proteinExistence type="predicted"/>
<evidence type="ECO:0008006" key="3">
    <source>
        <dbReference type="Google" id="ProtNLM"/>
    </source>
</evidence>